<dbReference type="OrthoDB" id="1059358at2759"/>
<dbReference type="InterPro" id="IPR053781">
    <property type="entry name" value="F-box_AtFBL13-like"/>
</dbReference>
<proteinExistence type="predicted"/>
<evidence type="ECO:0000313" key="3">
    <source>
        <dbReference type="Proteomes" id="UP000467841"/>
    </source>
</evidence>
<dbReference type="PROSITE" id="PS50181">
    <property type="entry name" value="FBOX"/>
    <property type="match status" value="1"/>
</dbReference>
<evidence type="ECO:0000313" key="2">
    <source>
        <dbReference type="EMBL" id="CAA7042385.1"/>
    </source>
</evidence>
<organism evidence="2 3">
    <name type="scientific">Microthlaspi erraticum</name>
    <dbReference type="NCBI Taxonomy" id="1685480"/>
    <lineage>
        <taxon>Eukaryota</taxon>
        <taxon>Viridiplantae</taxon>
        <taxon>Streptophyta</taxon>
        <taxon>Embryophyta</taxon>
        <taxon>Tracheophyta</taxon>
        <taxon>Spermatophyta</taxon>
        <taxon>Magnoliopsida</taxon>
        <taxon>eudicotyledons</taxon>
        <taxon>Gunneridae</taxon>
        <taxon>Pentapetalae</taxon>
        <taxon>rosids</taxon>
        <taxon>malvids</taxon>
        <taxon>Brassicales</taxon>
        <taxon>Brassicaceae</taxon>
        <taxon>Coluteocarpeae</taxon>
        <taxon>Microthlaspi</taxon>
    </lineage>
</organism>
<dbReference type="AlphaFoldDB" id="A0A6D2JRF1"/>
<dbReference type="SUPFAM" id="SSF52058">
    <property type="entry name" value="L domain-like"/>
    <property type="match status" value="1"/>
</dbReference>
<protein>
    <recommendedName>
        <fullName evidence="1">F-box domain-containing protein</fullName>
    </recommendedName>
</protein>
<dbReference type="InterPro" id="IPR055411">
    <property type="entry name" value="LRR_FXL15/At3g58940/PEG3-like"/>
</dbReference>
<dbReference type="Gene3D" id="3.80.10.10">
    <property type="entry name" value="Ribonuclease Inhibitor"/>
    <property type="match status" value="2"/>
</dbReference>
<name>A0A6D2JRF1_9BRAS</name>
<dbReference type="PANTHER" id="PTHR31900:SF34">
    <property type="entry name" value="EMB|CAB62440.1-RELATED"/>
    <property type="match status" value="1"/>
</dbReference>
<dbReference type="Pfam" id="PF00646">
    <property type="entry name" value="F-box"/>
    <property type="match status" value="1"/>
</dbReference>
<comment type="caution">
    <text evidence="2">The sequence shown here is derived from an EMBL/GenBank/DDBJ whole genome shotgun (WGS) entry which is preliminary data.</text>
</comment>
<dbReference type="InterPro" id="IPR006566">
    <property type="entry name" value="FBD"/>
</dbReference>
<dbReference type="InterPro" id="IPR050232">
    <property type="entry name" value="FBL13/AtMIF1-like"/>
</dbReference>
<dbReference type="Proteomes" id="UP000467841">
    <property type="component" value="Unassembled WGS sequence"/>
</dbReference>
<dbReference type="Pfam" id="PF08387">
    <property type="entry name" value="FBD"/>
    <property type="match status" value="1"/>
</dbReference>
<dbReference type="CDD" id="cd22160">
    <property type="entry name" value="F-box_AtFBL13-like"/>
    <property type="match status" value="1"/>
</dbReference>
<sequence length="439" mass="50570">MKRCLRNVGLVSTEDRISHLPEALILHILSLPTTKDVVATSVLSKQWRSLWKTVPSLYFDHYSDESEQETFSEIVCRLLLYHKAPFLETLHINFRLDGCDAMDIGMWTGIAYAHHLRKLSLNVESKTESFKFPRSLYNCETLETLILGAWILVDVPSQACLKSLKTLHLYSVDYKDMASVRNLLSGCPNLEELVVFRDQPDVEIFSIAAPSLKRLTIQDENDWKEFGGYAIDAPSLEYLNIEGFKALEFCLFENEPKLVEANIANVSKIIEENILGSLISVIRLSLDLSPLEITFPTGSFFYRLVYLELRAHKAEWWNLLVLMLNASPKLQVLKLIGVSITSPHAQCFYRFSDLMYIVYLSLIGLQQYWSQVGKGNGVSSGKWSQPENVPECLLLHLETFVWKAYKQRLKQEKEVAKYILRKRWRNTSFEESEFLHKSI</sequence>
<dbReference type="SUPFAM" id="SSF81383">
    <property type="entry name" value="F-box domain"/>
    <property type="match status" value="1"/>
</dbReference>
<keyword evidence="3" id="KW-1185">Reference proteome</keyword>
<dbReference type="EMBL" id="CACVBM020001268">
    <property type="protein sequence ID" value="CAA7042385.1"/>
    <property type="molecule type" value="Genomic_DNA"/>
</dbReference>
<dbReference type="Gene3D" id="1.20.1280.50">
    <property type="match status" value="1"/>
</dbReference>
<dbReference type="PANTHER" id="PTHR31900">
    <property type="entry name" value="F-BOX/RNI SUPERFAMILY PROTEIN-RELATED"/>
    <property type="match status" value="1"/>
</dbReference>
<reference evidence="2" key="1">
    <citation type="submission" date="2020-01" db="EMBL/GenBank/DDBJ databases">
        <authorList>
            <person name="Mishra B."/>
        </authorList>
    </citation>
    <scope>NUCLEOTIDE SEQUENCE [LARGE SCALE GENOMIC DNA]</scope>
</reference>
<dbReference type="InterPro" id="IPR001810">
    <property type="entry name" value="F-box_dom"/>
</dbReference>
<accession>A0A6D2JRF1</accession>
<dbReference type="InterPro" id="IPR032675">
    <property type="entry name" value="LRR_dom_sf"/>
</dbReference>
<dbReference type="Pfam" id="PF24758">
    <property type="entry name" value="LRR_At5g56370"/>
    <property type="match status" value="1"/>
</dbReference>
<evidence type="ECO:0000259" key="1">
    <source>
        <dbReference type="PROSITE" id="PS50181"/>
    </source>
</evidence>
<gene>
    <name evidence="2" type="ORF">MERR_LOCUS29620</name>
</gene>
<feature type="domain" description="F-box" evidence="1">
    <location>
        <begin position="14"/>
        <end position="62"/>
    </location>
</feature>
<dbReference type="InterPro" id="IPR036047">
    <property type="entry name" value="F-box-like_dom_sf"/>
</dbReference>